<evidence type="ECO:0000256" key="4">
    <source>
        <dbReference type="ARBA" id="ARBA00022989"/>
    </source>
</evidence>
<organism evidence="8 9">
    <name type="scientific">Pseudarthrobacter siccitolerans</name>
    <dbReference type="NCBI Taxonomy" id="861266"/>
    <lineage>
        <taxon>Bacteria</taxon>
        <taxon>Bacillati</taxon>
        <taxon>Actinomycetota</taxon>
        <taxon>Actinomycetes</taxon>
        <taxon>Micrococcales</taxon>
        <taxon>Micrococcaceae</taxon>
        <taxon>Pseudarthrobacter</taxon>
    </lineage>
</organism>
<comment type="caution">
    <text evidence="8">The sequence shown here is derived from an EMBL/GenBank/DDBJ whole genome shotgun (WGS) entry which is preliminary data.</text>
</comment>
<name>A0A024H572_9MICC</name>
<dbReference type="GO" id="GO:0005886">
    <property type="term" value="C:plasma membrane"/>
    <property type="evidence" value="ECO:0007669"/>
    <property type="project" value="UniProtKB-SubCell"/>
</dbReference>
<keyword evidence="9" id="KW-1185">Reference proteome</keyword>
<evidence type="ECO:0000256" key="3">
    <source>
        <dbReference type="ARBA" id="ARBA00022692"/>
    </source>
</evidence>
<keyword evidence="4 6" id="KW-1133">Transmembrane helix</keyword>
<dbReference type="InterPro" id="IPR027379">
    <property type="entry name" value="CLS_N"/>
</dbReference>
<keyword evidence="3 6" id="KW-0812">Transmembrane</keyword>
<sequence>MRGKAHHQKLITPTKEQIMAKKKTWKEMSPSAKAGTILVAIAQVSLLVAAQRDISKRPASQINGPKAAWRAASFINFIGPVGYFTFGRKRPTPGM</sequence>
<evidence type="ECO:0000313" key="9">
    <source>
        <dbReference type="Proteomes" id="UP000035722"/>
    </source>
</evidence>
<evidence type="ECO:0000259" key="7">
    <source>
        <dbReference type="Pfam" id="PF13396"/>
    </source>
</evidence>
<protein>
    <recommendedName>
        <fullName evidence="7">Cardiolipin synthase N-terminal domain-containing protein</fullName>
    </recommendedName>
</protein>
<dbReference type="EMBL" id="CAQI01000049">
    <property type="protein sequence ID" value="CCQ47325.1"/>
    <property type="molecule type" value="Genomic_DNA"/>
</dbReference>
<dbReference type="STRING" id="861266.ARTSIC4J27_3306"/>
<reference evidence="9" key="1">
    <citation type="journal article" date="2014" name="Genome Announc.">
        <title>Genome Sequence of Arthrobacter siccitolerans 4J27, a Xeroprotectant-Producing Desiccation-Tolerant Microorganism.</title>
        <authorList>
            <person name="Manzanera M."/>
            <person name="Santa-Cruz-Calvo L."/>
            <person name="Vilchez J.I."/>
            <person name="Garcia-Fontana C."/>
            <person name="Silva-Castro G.A."/>
            <person name="Calvo C."/>
            <person name="Gonzalez-Lopez J."/>
        </authorList>
    </citation>
    <scope>NUCLEOTIDE SEQUENCE [LARGE SCALE GENOMIC DNA]</scope>
    <source>
        <strain evidence="9">4J27</strain>
    </source>
</reference>
<evidence type="ECO:0000313" key="8">
    <source>
        <dbReference type="EMBL" id="CCQ47325.1"/>
    </source>
</evidence>
<evidence type="ECO:0000256" key="1">
    <source>
        <dbReference type="ARBA" id="ARBA00004651"/>
    </source>
</evidence>
<evidence type="ECO:0000256" key="6">
    <source>
        <dbReference type="SAM" id="Phobius"/>
    </source>
</evidence>
<keyword evidence="2" id="KW-1003">Cell membrane</keyword>
<gene>
    <name evidence="8" type="ORF">ARTSIC4J27_3306</name>
</gene>
<proteinExistence type="predicted"/>
<comment type="subcellular location">
    <subcellularLocation>
        <location evidence="1">Cell membrane</location>
        <topology evidence="1">Multi-pass membrane protein</topology>
    </subcellularLocation>
</comment>
<evidence type="ECO:0000256" key="5">
    <source>
        <dbReference type="ARBA" id="ARBA00023136"/>
    </source>
</evidence>
<dbReference type="Pfam" id="PF13396">
    <property type="entry name" value="PLDc_N"/>
    <property type="match status" value="1"/>
</dbReference>
<accession>A0A024H572</accession>
<feature type="transmembrane region" description="Helical" evidence="6">
    <location>
        <begin position="68"/>
        <end position="86"/>
    </location>
</feature>
<dbReference type="AlphaFoldDB" id="A0A024H572"/>
<dbReference type="Proteomes" id="UP000035722">
    <property type="component" value="Unassembled WGS sequence"/>
</dbReference>
<feature type="domain" description="Cardiolipin synthase N-terminal" evidence="7">
    <location>
        <begin position="46"/>
        <end position="88"/>
    </location>
</feature>
<evidence type="ECO:0000256" key="2">
    <source>
        <dbReference type="ARBA" id="ARBA00022475"/>
    </source>
</evidence>
<keyword evidence="5 6" id="KW-0472">Membrane</keyword>